<gene>
    <name evidence="1" type="ORF">KPL71_003291</name>
</gene>
<proteinExistence type="predicted"/>
<dbReference type="Proteomes" id="UP000829398">
    <property type="component" value="Chromosome 2"/>
</dbReference>
<organism evidence="1 2">
    <name type="scientific">Citrus sinensis</name>
    <name type="common">Sweet orange</name>
    <name type="synonym">Citrus aurantium var. sinensis</name>
    <dbReference type="NCBI Taxonomy" id="2711"/>
    <lineage>
        <taxon>Eukaryota</taxon>
        <taxon>Viridiplantae</taxon>
        <taxon>Streptophyta</taxon>
        <taxon>Embryophyta</taxon>
        <taxon>Tracheophyta</taxon>
        <taxon>Spermatophyta</taxon>
        <taxon>Magnoliopsida</taxon>
        <taxon>eudicotyledons</taxon>
        <taxon>Gunneridae</taxon>
        <taxon>Pentapetalae</taxon>
        <taxon>rosids</taxon>
        <taxon>malvids</taxon>
        <taxon>Sapindales</taxon>
        <taxon>Rutaceae</taxon>
        <taxon>Aurantioideae</taxon>
        <taxon>Citrus</taxon>
    </lineage>
</organism>
<accession>A0ACB8MW57</accession>
<comment type="caution">
    <text evidence="1">The sequence shown here is derived from an EMBL/GenBank/DDBJ whole genome shotgun (WGS) entry which is preliminary data.</text>
</comment>
<name>A0ACB8MW57_CITSI</name>
<keyword evidence="2" id="KW-1185">Reference proteome</keyword>
<dbReference type="EMBL" id="CM039171">
    <property type="protein sequence ID" value="KAH9790127.1"/>
    <property type="molecule type" value="Genomic_DNA"/>
</dbReference>
<sequence>MVFTFSQGLLVTRKAPELIVPERPTPREVKQISDIDDQESLRFQIPLLFFYKNDPSPSMQGRDPVKVIREAISKALVFYYPLAGRLKEGYNRKLVVECNAEGVLFIEADANFTLEQLGDDIQPPCPYLNQLIYDVPGSEGILGCPLLLIQVYISCFAIGGFIFVFIGDAFDMQRIHLRFNHTMCDAFGLVQFLKAIEDMARGERSPTLFPIWQRQILNARNPPQVTCIHHEYDEVNTNEVPSDNMAHKSFYFSLKGIKALRNQLPFHLKDCSTFELLLAFLWKCRTIALKLQPEEIAKVCCIVNVRGKRYKMDIPPGYYGNAFTFSAVCSKAEQLCKNPIGYAVELAKAQMNEEYIRSVADLMVIKGRRIKFSTRGNFIVSDLRNVGLGDVDFGWGKPIYAGTAGAVAVISFFTKYQNKNGEPGILVPICLPQSAMERLQEELKGFMIQGSMEDLCNINQTQIFSKL</sequence>
<reference evidence="2" key="1">
    <citation type="journal article" date="2023" name="Hortic. Res.">
        <title>A chromosome-level phased genome enabling allele-level studies in sweet orange: a case study on citrus Huanglongbing tolerance.</title>
        <authorList>
            <person name="Wu B."/>
            <person name="Yu Q."/>
            <person name="Deng Z."/>
            <person name="Duan Y."/>
            <person name="Luo F."/>
            <person name="Gmitter F. Jr."/>
        </authorList>
    </citation>
    <scope>NUCLEOTIDE SEQUENCE [LARGE SCALE GENOMIC DNA]</scope>
    <source>
        <strain evidence="2">cv. Valencia</strain>
    </source>
</reference>
<evidence type="ECO:0000313" key="2">
    <source>
        <dbReference type="Proteomes" id="UP000829398"/>
    </source>
</evidence>
<evidence type="ECO:0000313" key="1">
    <source>
        <dbReference type="EMBL" id="KAH9790127.1"/>
    </source>
</evidence>
<protein>
    <submittedName>
        <fullName evidence="1">Hydroxycinnamoyltransferase13</fullName>
    </submittedName>
</protein>